<proteinExistence type="predicted"/>
<evidence type="ECO:0000313" key="2">
    <source>
        <dbReference type="Proteomes" id="UP000295146"/>
    </source>
</evidence>
<dbReference type="AlphaFoldDB" id="A0A4R8CPG3"/>
<protein>
    <recommendedName>
        <fullName evidence="3">Methionyl-tRNA formyltransferase</fullName>
    </recommendedName>
</protein>
<sequence>MARIRSFEEGTQSIKIHRTEVDCYHQTIRDSSGNLHIHLTTFGSDDRESAPKSSQSIQLNEAAARQLVQILQEAFHF</sequence>
<dbReference type="OrthoDB" id="9781481at2"/>
<name>A0A4R8CPG3_9ACTN</name>
<organism evidence="1 2">
    <name type="scientific">Kribbella pratensis</name>
    <dbReference type="NCBI Taxonomy" id="2512112"/>
    <lineage>
        <taxon>Bacteria</taxon>
        <taxon>Bacillati</taxon>
        <taxon>Actinomycetota</taxon>
        <taxon>Actinomycetes</taxon>
        <taxon>Propionibacteriales</taxon>
        <taxon>Kribbellaceae</taxon>
        <taxon>Kribbella</taxon>
    </lineage>
</organism>
<dbReference type="RefSeq" id="WP_134103548.1">
    <property type="nucleotide sequence ID" value="NZ_SODP01000001.1"/>
</dbReference>
<gene>
    <name evidence="1" type="ORF">EV653_3238</name>
</gene>
<dbReference type="EMBL" id="SODP01000001">
    <property type="protein sequence ID" value="TDW78049.1"/>
    <property type="molecule type" value="Genomic_DNA"/>
</dbReference>
<keyword evidence="2" id="KW-1185">Reference proteome</keyword>
<comment type="caution">
    <text evidence="1">The sequence shown here is derived from an EMBL/GenBank/DDBJ whole genome shotgun (WGS) entry which is preliminary data.</text>
</comment>
<evidence type="ECO:0000313" key="1">
    <source>
        <dbReference type="EMBL" id="TDW78049.1"/>
    </source>
</evidence>
<reference evidence="1 2" key="1">
    <citation type="submission" date="2019-03" db="EMBL/GenBank/DDBJ databases">
        <title>Genomic Encyclopedia of Type Strains, Phase III (KMG-III): the genomes of soil and plant-associated and newly described type strains.</title>
        <authorList>
            <person name="Whitman W."/>
        </authorList>
    </citation>
    <scope>NUCLEOTIDE SEQUENCE [LARGE SCALE GENOMIC DNA]</scope>
    <source>
        <strain evidence="1 2">VKM Ac-2573</strain>
    </source>
</reference>
<evidence type="ECO:0008006" key="3">
    <source>
        <dbReference type="Google" id="ProtNLM"/>
    </source>
</evidence>
<accession>A0A4R8CPG3</accession>
<dbReference type="Proteomes" id="UP000295146">
    <property type="component" value="Unassembled WGS sequence"/>
</dbReference>